<keyword evidence="3" id="KW-0418">Kinase</keyword>
<dbReference type="InterPro" id="IPR035965">
    <property type="entry name" value="PAS-like_dom_sf"/>
</dbReference>
<dbReference type="PROSITE" id="PS50887">
    <property type="entry name" value="GGDEF"/>
    <property type="match status" value="1"/>
</dbReference>
<feature type="domain" description="PAS" evidence="7">
    <location>
        <begin position="12"/>
        <end position="61"/>
    </location>
</feature>
<dbReference type="InterPro" id="IPR043128">
    <property type="entry name" value="Rev_trsase/Diguanyl_cyclase"/>
</dbReference>
<dbReference type="CDD" id="cd01948">
    <property type="entry name" value="EAL"/>
    <property type="match status" value="1"/>
</dbReference>
<feature type="domain" description="PAS" evidence="7">
    <location>
        <begin position="136"/>
        <end position="206"/>
    </location>
</feature>
<evidence type="ECO:0000256" key="6">
    <source>
        <dbReference type="ARBA" id="ARBA00070616"/>
    </source>
</evidence>
<dbReference type="InterPro" id="IPR000160">
    <property type="entry name" value="GGDEF_dom"/>
</dbReference>
<dbReference type="NCBIfam" id="TIGR00254">
    <property type="entry name" value="GGDEF"/>
    <property type="match status" value="1"/>
</dbReference>
<dbReference type="Gene3D" id="3.30.70.270">
    <property type="match status" value="1"/>
</dbReference>
<evidence type="ECO:0000259" key="7">
    <source>
        <dbReference type="PROSITE" id="PS50112"/>
    </source>
</evidence>
<dbReference type="PANTHER" id="PTHR44757">
    <property type="entry name" value="DIGUANYLATE CYCLASE DGCP"/>
    <property type="match status" value="1"/>
</dbReference>
<evidence type="ECO:0000256" key="3">
    <source>
        <dbReference type="ARBA" id="ARBA00022777"/>
    </source>
</evidence>
<dbReference type="InterPro" id="IPR001633">
    <property type="entry name" value="EAL_dom"/>
</dbReference>
<dbReference type="OrthoDB" id="5603059at2"/>
<dbReference type="InterPro" id="IPR035919">
    <property type="entry name" value="EAL_sf"/>
</dbReference>
<accession>A0A285IZD8</accession>
<evidence type="ECO:0000313" key="11">
    <source>
        <dbReference type="Proteomes" id="UP000219353"/>
    </source>
</evidence>
<dbReference type="SMR" id="A0A285IZD8"/>
<dbReference type="SMART" id="SM00052">
    <property type="entry name" value="EAL"/>
    <property type="match status" value="1"/>
</dbReference>
<feature type="domain" description="EAL" evidence="8">
    <location>
        <begin position="555"/>
        <end position="802"/>
    </location>
</feature>
<keyword evidence="2" id="KW-0547">Nucleotide-binding</keyword>
<dbReference type="GO" id="GO:0016301">
    <property type="term" value="F:kinase activity"/>
    <property type="evidence" value="ECO:0007669"/>
    <property type="project" value="UniProtKB-KW"/>
</dbReference>
<feature type="domain" description="GGDEF" evidence="9">
    <location>
        <begin position="415"/>
        <end position="546"/>
    </location>
</feature>
<dbReference type="SUPFAM" id="SSF141868">
    <property type="entry name" value="EAL domain-like"/>
    <property type="match status" value="1"/>
</dbReference>
<name>A0A285IZD8_9GAMM</name>
<keyword evidence="4" id="KW-0067">ATP-binding</keyword>
<evidence type="ECO:0000256" key="4">
    <source>
        <dbReference type="ARBA" id="ARBA00022840"/>
    </source>
</evidence>
<dbReference type="InterPro" id="IPR052155">
    <property type="entry name" value="Biofilm_reg_signaling"/>
</dbReference>
<dbReference type="Pfam" id="PF00990">
    <property type="entry name" value="GGDEF"/>
    <property type="match status" value="1"/>
</dbReference>
<protein>
    <recommendedName>
        <fullName evidence="6">Sensor protein FixL</fullName>
    </recommendedName>
</protein>
<dbReference type="FunFam" id="3.30.450.20:FF:000060">
    <property type="entry name" value="Sensor protein FixL"/>
    <property type="match status" value="1"/>
</dbReference>
<gene>
    <name evidence="10" type="ORF">SAMN06297280_2373</name>
</gene>
<dbReference type="RefSeq" id="WP_097111599.1">
    <property type="nucleotide sequence ID" value="NZ_OBEB01000004.1"/>
</dbReference>
<dbReference type="SMART" id="SM00091">
    <property type="entry name" value="PAS"/>
    <property type="match status" value="3"/>
</dbReference>
<dbReference type="PANTHER" id="PTHR44757:SF2">
    <property type="entry name" value="BIOFILM ARCHITECTURE MAINTENANCE PROTEIN MBAA"/>
    <property type="match status" value="1"/>
</dbReference>
<dbReference type="SUPFAM" id="SSF55785">
    <property type="entry name" value="PYP-like sensor domain (PAS domain)"/>
    <property type="match status" value="3"/>
</dbReference>
<dbReference type="CDD" id="cd00130">
    <property type="entry name" value="PAS"/>
    <property type="match status" value="3"/>
</dbReference>
<dbReference type="AlphaFoldDB" id="A0A285IZD8"/>
<evidence type="ECO:0000259" key="8">
    <source>
        <dbReference type="PROSITE" id="PS50883"/>
    </source>
</evidence>
<keyword evidence="1" id="KW-0808">Transferase</keyword>
<dbReference type="InterPro" id="IPR013767">
    <property type="entry name" value="PAS_fold"/>
</dbReference>
<dbReference type="Gene3D" id="3.30.450.20">
    <property type="entry name" value="PAS domain"/>
    <property type="match status" value="3"/>
</dbReference>
<dbReference type="InterPro" id="IPR000014">
    <property type="entry name" value="PAS"/>
</dbReference>
<evidence type="ECO:0000256" key="1">
    <source>
        <dbReference type="ARBA" id="ARBA00022679"/>
    </source>
</evidence>
<dbReference type="Pfam" id="PF00989">
    <property type="entry name" value="PAS"/>
    <property type="match status" value="3"/>
</dbReference>
<sequence length="802" mass="89943">MQEMPEDLGLLYRAMMTSATDAIVVIDHNGIILHFSSSAEVLFNCKANECIGKSVNMLMPEPFRTEYVSYLNNHQKTGNASIIGRGRDVIGLKSDGTEFPMHLSACPARIKQSLYYIGIYHDLSDYSKKLSEKLQIESLHNALFDAAVDGIITINKTGIIDSFNKAAERLFGYMKEEVIGQNIKVLMPSPYREAHDGYLHNYAMGGTAQIIGIGRDVSGLKKNGDIFPMRLSVGKALTEDGDFYIGVCHDLTSYQDALLQLATAEQRYKSIVECQGQIICRLDSNYNITFANQTFQTVFNCNEDEMLGLKLINFIPDDKIEMQQVLLEVANSEAMQQTHFKSVMLRKGSKFNIEWWFTRVQDNTGSTEIQGFGIDISEKEEAIRQATFLKNHDALTGLLNIDAFTQSFDNWTTAEHYAIFYLDYNHLNLINNRFGFNIGDKILVETAKRLKIALPQPALLCRPGADEFIVAVEIATSTAAKQLAQSILDSLKQPYFIGEHKIKVNAKIGIALFPDDAVDIGTVIRQAESALPKAKQSQNNVAFYDLDFHSSLQRRLDVEQRLGVALDENLLQVFLQPKVDLLSNQTIGYEALLRWQDPILGSVSPIEFIKIAEEMSLAIQVDRYVLKTVFQTIRRSIDQDIRLLPIAVNITSCHFGDAALIDYIFTLSNKLDVPLELLDLEVTESVLLEMSPQVEKNLQWLRQSGIKISIDDFGTGYSSLSYIRKLAVDTLKIDKSFIDEITDETGQKLVAAVIAIAQAVNLDVIAEGVETKQQLDILSKLGCKKGQGYYFARPKFIDDVLF</sequence>
<comment type="function">
    <text evidence="5">Putative oxygen sensor; modulates the activity of FixJ, a transcriptional activator of nitrogen fixation fixK gene. FixL probably acts as a kinase that phosphorylates FixJ.</text>
</comment>
<organism evidence="10 11">
    <name type="scientific">Arsukibacterium tuosuense</name>
    <dbReference type="NCBI Taxonomy" id="1323745"/>
    <lineage>
        <taxon>Bacteria</taxon>
        <taxon>Pseudomonadati</taxon>
        <taxon>Pseudomonadota</taxon>
        <taxon>Gammaproteobacteria</taxon>
        <taxon>Chromatiales</taxon>
        <taxon>Chromatiaceae</taxon>
        <taxon>Arsukibacterium</taxon>
    </lineage>
</organism>
<feature type="domain" description="PAS" evidence="7">
    <location>
        <begin position="264"/>
        <end position="333"/>
    </location>
</feature>
<dbReference type="Gene3D" id="3.20.20.450">
    <property type="entry name" value="EAL domain"/>
    <property type="match status" value="1"/>
</dbReference>
<keyword evidence="11" id="KW-1185">Reference proteome</keyword>
<evidence type="ECO:0000313" key="10">
    <source>
        <dbReference type="EMBL" id="SNY53342.1"/>
    </source>
</evidence>
<proteinExistence type="predicted"/>
<evidence type="ECO:0000256" key="2">
    <source>
        <dbReference type="ARBA" id="ARBA00022741"/>
    </source>
</evidence>
<reference evidence="11" key="1">
    <citation type="submission" date="2017-09" db="EMBL/GenBank/DDBJ databases">
        <authorList>
            <person name="Varghese N."/>
            <person name="Submissions S."/>
        </authorList>
    </citation>
    <scope>NUCLEOTIDE SEQUENCE [LARGE SCALE GENOMIC DNA]</scope>
    <source>
        <strain evidence="11">CGMCC 1.12461</strain>
    </source>
</reference>
<dbReference type="NCBIfam" id="TIGR00229">
    <property type="entry name" value="sensory_box"/>
    <property type="match status" value="3"/>
</dbReference>
<dbReference type="Pfam" id="PF00563">
    <property type="entry name" value="EAL"/>
    <property type="match status" value="1"/>
</dbReference>
<dbReference type="SUPFAM" id="SSF55073">
    <property type="entry name" value="Nucleotide cyclase"/>
    <property type="match status" value="1"/>
</dbReference>
<evidence type="ECO:0000256" key="5">
    <source>
        <dbReference type="ARBA" id="ARBA00059827"/>
    </source>
</evidence>
<dbReference type="PROSITE" id="PS50112">
    <property type="entry name" value="PAS"/>
    <property type="match status" value="3"/>
</dbReference>
<dbReference type="Proteomes" id="UP000219353">
    <property type="component" value="Unassembled WGS sequence"/>
</dbReference>
<evidence type="ECO:0000259" key="9">
    <source>
        <dbReference type="PROSITE" id="PS50887"/>
    </source>
</evidence>
<dbReference type="CDD" id="cd01949">
    <property type="entry name" value="GGDEF"/>
    <property type="match status" value="1"/>
</dbReference>
<dbReference type="InterPro" id="IPR029787">
    <property type="entry name" value="Nucleotide_cyclase"/>
</dbReference>
<dbReference type="GO" id="GO:0006355">
    <property type="term" value="P:regulation of DNA-templated transcription"/>
    <property type="evidence" value="ECO:0007669"/>
    <property type="project" value="InterPro"/>
</dbReference>
<dbReference type="GO" id="GO:0005524">
    <property type="term" value="F:ATP binding"/>
    <property type="evidence" value="ECO:0007669"/>
    <property type="project" value="UniProtKB-KW"/>
</dbReference>
<dbReference type="EMBL" id="OBEB01000004">
    <property type="protein sequence ID" value="SNY53342.1"/>
    <property type="molecule type" value="Genomic_DNA"/>
</dbReference>
<dbReference type="PROSITE" id="PS50883">
    <property type="entry name" value="EAL"/>
    <property type="match status" value="1"/>
</dbReference>
<dbReference type="SMART" id="SM00267">
    <property type="entry name" value="GGDEF"/>
    <property type="match status" value="1"/>
</dbReference>